<feature type="domain" description="Anti-sigma K factor RskA C-terminal" evidence="13">
    <location>
        <begin position="109"/>
        <end position="250"/>
    </location>
</feature>
<keyword evidence="7 12" id="KW-0472">Membrane</keyword>
<dbReference type="OrthoDB" id="153510at2"/>
<dbReference type="EMBL" id="VAWA01000012">
    <property type="protein sequence ID" value="TLP74208.1"/>
    <property type="molecule type" value="Genomic_DNA"/>
</dbReference>
<evidence type="ECO:0000256" key="10">
    <source>
        <dbReference type="ARBA" id="ARBA00030803"/>
    </source>
</evidence>
<dbReference type="Gene3D" id="1.10.10.1320">
    <property type="entry name" value="Anti-sigma factor, zinc-finger domain"/>
    <property type="match status" value="1"/>
</dbReference>
<protein>
    <recommendedName>
        <fullName evidence="10">Regulator of SigK</fullName>
    </recommendedName>
    <alternativeName>
        <fullName evidence="9">Sigma-K anti-sigma factor RskA</fullName>
    </alternativeName>
</protein>
<evidence type="ECO:0000259" key="13">
    <source>
        <dbReference type="Pfam" id="PF10099"/>
    </source>
</evidence>
<keyword evidence="15" id="KW-1185">Reference proteome</keyword>
<keyword evidence="6" id="KW-0805">Transcription regulation</keyword>
<evidence type="ECO:0000256" key="8">
    <source>
        <dbReference type="ARBA" id="ARBA00023163"/>
    </source>
</evidence>
<dbReference type="RefSeq" id="WP_138170643.1">
    <property type="nucleotide sequence ID" value="NZ_VAWA01000012.1"/>
</dbReference>
<proteinExistence type="predicted"/>
<evidence type="ECO:0000256" key="7">
    <source>
        <dbReference type="ARBA" id="ARBA00023136"/>
    </source>
</evidence>
<evidence type="ECO:0000256" key="4">
    <source>
        <dbReference type="ARBA" id="ARBA00022692"/>
    </source>
</evidence>
<evidence type="ECO:0000256" key="1">
    <source>
        <dbReference type="ARBA" id="ARBA00004167"/>
    </source>
</evidence>
<evidence type="ECO:0000256" key="5">
    <source>
        <dbReference type="ARBA" id="ARBA00022989"/>
    </source>
</evidence>
<keyword evidence="3" id="KW-1003">Cell membrane</keyword>
<keyword evidence="4 12" id="KW-0812">Transmembrane</keyword>
<dbReference type="AlphaFoldDB" id="A0A5R9A6H5"/>
<sequence>MHADHEYLAAGYVLGGLAPDESELAESLYETDPDFRAEVASFAETMAAVAEADEPVTPSAQTEAAILGIPHASRHAAVGESHSPAGRGEAAPRRARPGRGRLTQTMLALAASTLLIVAAVLGTLLLHQVQQVHEIEASLTAAEQEREQLAQLLGAPDLAAAHVESAAGGSVTVTYSMNAQMMHVVPHDVPSPSSEESMQMWLIDEEGPHSLGLMSAEEPEMLSAVGLAEGVAFGVTIEPSGGSPEPTDDPIIVAEL</sequence>
<feature type="transmembrane region" description="Helical" evidence="12">
    <location>
        <begin position="106"/>
        <end position="126"/>
    </location>
</feature>
<evidence type="ECO:0000256" key="6">
    <source>
        <dbReference type="ARBA" id="ARBA00023015"/>
    </source>
</evidence>
<comment type="subcellular location">
    <subcellularLocation>
        <location evidence="2">Cell membrane</location>
    </subcellularLocation>
    <subcellularLocation>
        <location evidence="1">Membrane</location>
        <topology evidence="1">Single-pass membrane protein</topology>
    </subcellularLocation>
</comment>
<evidence type="ECO:0000256" key="9">
    <source>
        <dbReference type="ARBA" id="ARBA00029829"/>
    </source>
</evidence>
<dbReference type="GO" id="GO:0005886">
    <property type="term" value="C:plasma membrane"/>
    <property type="evidence" value="ECO:0007669"/>
    <property type="project" value="UniProtKB-SubCell"/>
</dbReference>
<dbReference type="Pfam" id="PF10099">
    <property type="entry name" value="RskA_C"/>
    <property type="match status" value="1"/>
</dbReference>
<evidence type="ECO:0000256" key="12">
    <source>
        <dbReference type="SAM" id="Phobius"/>
    </source>
</evidence>
<dbReference type="InterPro" id="IPR041916">
    <property type="entry name" value="Anti_sigma_zinc_sf"/>
</dbReference>
<evidence type="ECO:0000256" key="2">
    <source>
        <dbReference type="ARBA" id="ARBA00004236"/>
    </source>
</evidence>
<feature type="region of interest" description="Disordered" evidence="11">
    <location>
        <begin position="75"/>
        <end position="97"/>
    </location>
</feature>
<dbReference type="Proteomes" id="UP000306544">
    <property type="component" value="Unassembled WGS sequence"/>
</dbReference>
<dbReference type="InterPro" id="IPR018764">
    <property type="entry name" value="RskA_C"/>
</dbReference>
<gene>
    <name evidence="14" type="ORF">FEF27_09600</name>
</gene>
<evidence type="ECO:0000256" key="11">
    <source>
        <dbReference type="SAM" id="MobiDB-lite"/>
    </source>
</evidence>
<reference evidence="14 15" key="1">
    <citation type="submission" date="2019-05" db="EMBL/GenBank/DDBJ databases">
        <title>Nesterenkonia sp. GY239, isolated from the Southern Atlantic Ocean.</title>
        <authorList>
            <person name="Zhang G."/>
        </authorList>
    </citation>
    <scope>NUCLEOTIDE SEQUENCE [LARGE SCALE GENOMIC DNA]</scope>
    <source>
        <strain evidence="14 15">GY239</strain>
    </source>
</reference>
<evidence type="ECO:0000256" key="3">
    <source>
        <dbReference type="ARBA" id="ARBA00022475"/>
    </source>
</evidence>
<name>A0A5R9A6H5_9MICC</name>
<evidence type="ECO:0000313" key="14">
    <source>
        <dbReference type="EMBL" id="TLP74208.1"/>
    </source>
</evidence>
<organism evidence="14 15">
    <name type="scientific">Nesterenkonia sphaerica</name>
    <dbReference type="NCBI Taxonomy" id="1804988"/>
    <lineage>
        <taxon>Bacteria</taxon>
        <taxon>Bacillati</taxon>
        <taxon>Actinomycetota</taxon>
        <taxon>Actinomycetes</taxon>
        <taxon>Micrococcales</taxon>
        <taxon>Micrococcaceae</taxon>
        <taxon>Nesterenkonia</taxon>
    </lineage>
</organism>
<dbReference type="PANTHER" id="PTHR37461">
    <property type="entry name" value="ANTI-SIGMA-K FACTOR RSKA"/>
    <property type="match status" value="1"/>
</dbReference>
<comment type="caution">
    <text evidence="14">The sequence shown here is derived from an EMBL/GenBank/DDBJ whole genome shotgun (WGS) entry which is preliminary data.</text>
</comment>
<dbReference type="GO" id="GO:0016989">
    <property type="term" value="F:sigma factor antagonist activity"/>
    <property type="evidence" value="ECO:0007669"/>
    <property type="project" value="TreeGrafter"/>
</dbReference>
<evidence type="ECO:0000313" key="15">
    <source>
        <dbReference type="Proteomes" id="UP000306544"/>
    </source>
</evidence>
<dbReference type="PANTHER" id="PTHR37461:SF1">
    <property type="entry name" value="ANTI-SIGMA-K FACTOR RSKA"/>
    <property type="match status" value="1"/>
</dbReference>
<keyword evidence="5 12" id="KW-1133">Transmembrane helix</keyword>
<keyword evidence="8" id="KW-0804">Transcription</keyword>
<accession>A0A5R9A6H5</accession>
<dbReference type="GO" id="GO:0006417">
    <property type="term" value="P:regulation of translation"/>
    <property type="evidence" value="ECO:0007669"/>
    <property type="project" value="TreeGrafter"/>
</dbReference>
<dbReference type="InterPro" id="IPR051474">
    <property type="entry name" value="Anti-sigma-K/W_factor"/>
</dbReference>